<dbReference type="EMBL" id="JAPFFF010000073">
    <property type="protein sequence ID" value="KAK8835862.1"/>
    <property type="molecule type" value="Genomic_DNA"/>
</dbReference>
<evidence type="ECO:0000313" key="1">
    <source>
        <dbReference type="EMBL" id="KAK8835862.1"/>
    </source>
</evidence>
<name>A0ABR2GR56_9EUKA</name>
<organism evidence="1 2">
    <name type="scientific">Tritrichomonas musculus</name>
    <dbReference type="NCBI Taxonomy" id="1915356"/>
    <lineage>
        <taxon>Eukaryota</taxon>
        <taxon>Metamonada</taxon>
        <taxon>Parabasalia</taxon>
        <taxon>Tritrichomonadida</taxon>
        <taxon>Tritrichomonadidae</taxon>
        <taxon>Tritrichomonas</taxon>
    </lineage>
</organism>
<proteinExistence type="predicted"/>
<sequence length="191" mass="22386">MHQVNHDQVLSFHTIPQEYNAQMKSIEGIVLKQLYSKFSFNYLNFSSVDNSKEAMEIILANYLQEFKLITIEITSNQKSKNNEKAEISSQKVNSIICFEGNCLIIEDIELNIIMSILKETKSTIYNVSECDEYKCPQISKDEDINNFCNQFISTNSNKNNKFVKLTIKPIITYLMQRYYFPSNYFKDPFFL</sequence>
<reference evidence="1 2" key="1">
    <citation type="submission" date="2024-04" db="EMBL/GenBank/DDBJ databases">
        <title>Tritrichomonas musculus Genome.</title>
        <authorList>
            <person name="Alves-Ferreira E."/>
            <person name="Grigg M."/>
            <person name="Lorenzi H."/>
            <person name="Galac M."/>
        </authorList>
    </citation>
    <scope>NUCLEOTIDE SEQUENCE [LARGE SCALE GENOMIC DNA]</scope>
    <source>
        <strain evidence="1 2">EAF2021</strain>
    </source>
</reference>
<keyword evidence="2" id="KW-1185">Reference proteome</keyword>
<accession>A0ABR2GR56</accession>
<comment type="caution">
    <text evidence="1">The sequence shown here is derived from an EMBL/GenBank/DDBJ whole genome shotgun (WGS) entry which is preliminary data.</text>
</comment>
<gene>
    <name evidence="1" type="ORF">M9Y10_040418</name>
</gene>
<evidence type="ECO:0000313" key="2">
    <source>
        <dbReference type="Proteomes" id="UP001470230"/>
    </source>
</evidence>
<protein>
    <submittedName>
        <fullName evidence="1">Uncharacterized protein</fullName>
    </submittedName>
</protein>
<dbReference type="Proteomes" id="UP001470230">
    <property type="component" value="Unassembled WGS sequence"/>
</dbReference>